<reference evidence="5" key="1">
    <citation type="submission" date="2016-10" db="EMBL/GenBank/DDBJ databases">
        <authorList>
            <person name="Varghese N."/>
            <person name="Submissions S."/>
        </authorList>
    </citation>
    <scope>NUCLEOTIDE SEQUENCE [LARGE SCALE GENOMIC DNA]</scope>
    <source>
        <strain evidence="5">CGMCC 1.10971</strain>
    </source>
</reference>
<keyword evidence="1" id="KW-1133">Transmembrane helix</keyword>
<accession>A0A1I2S8A3</accession>
<evidence type="ECO:0000256" key="1">
    <source>
        <dbReference type="SAM" id="Phobius"/>
    </source>
</evidence>
<dbReference type="Proteomes" id="UP000198623">
    <property type="component" value="Unassembled WGS sequence"/>
</dbReference>
<feature type="domain" description="Ice-binding protein C-terminal" evidence="3">
    <location>
        <begin position="29"/>
        <end position="50"/>
    </location>
</feature>
<name>A0A1I2S8A3_9GAMM</name>
<feature type="signal peptide" evidence="2">
    <location>
        <begin position="1"/>
        <end position="20"/>
    </location>
</feature>
<sequence length="54" mass="5453">MKNKLLLATAMICTSFSVLAGAPVDPIATVPEPSILGLFAAAAIAVTIAAKLKK</sequence>
<evidence type="ECO:0000256" key="2">
    <source>
        <dbReference type="SAM" id="SignalP"/>
    </source>
</evidence>
<keyword evidence="1" id="KW-0472">Membrane</keyword>
<evidence type="ECO:0000313" key="5">
    <source>
        <dbReference type="Proteomes" id="UP000198623"/>
    </source>
</evidence>
<dbReference type="InterPro" id="IPR013424">
    <property type="entry name" value="Ice-binding_C"/>
</dbReference>
<protein>
    <submittedName>
        <fullName evidence="4">PEP-CTERM protein-sorting domain-containing protein</fullName>
    </submittedName>
</protein>
<feature type="chain" id="PRO_5011635557" evidence="2">
    <location>
        <begin position="21"/>
        <end position="54"/>
    </location>
</feature>
<keyword evidence="1" id="KW-0812">Transmembrane</keyword>
<dbReference type="Pfam" id="PF07589">
    <property type="entry name" value="PEP-CTERM"/>
    <property type="match status" value="1"/>
</dbReference>
<feature type="transmembrane region" description="Helical" evidence="1">
    <location>
        <begin position="36"/>
        <end position="52"/>
    </location>
</feature>
<evidence type="ECO:0000313" key="4">
    <source>
        <dbReference type="EMBL" id="SFG47929.1"/>
    </source>
</evidence>
<keyword evidence="2" id="KW-0732">Signal</keyword>
<dbReference type="AlphaFoldDB" id="A0A1I2S8A3"/>
<dbReference type="EMBL" id="FOOU01000007">
    <property type="protein sequence ID" value="SFG47929.1"/>
    <property type="molecule type" value="Genomic_DNA"/>
</dbReference>
<dbReference type="RefSeq" id="WP_090728326.1">
    <property type="nucleotide sequence ID" value="NZ_FOOU01000007.1"/>
</dbReference>
<dbReference type="NCBIfam" id="TIGR02595">
    <property type="entry name" value="PEP_CTERM"/>
    <property type="match status" value="1"/>
</dbReference>
<organism evidence="4 5">
    <name type="scientific">Neptunomonas qingdaonensis</name>
    <dbReference type="NCBI Taxonomy" id="1045558"/>
    <lineage>
        <taxon>Bacteria</taxon>
        <taxon>Pseudomonadati</taxon>
        <taxon>Pseudomonadota</taxon>
        <taxon>Gammaproteobacteria</taxon>
        <taxon>Oceanospirillales</taxon>
        <taxon>Oceanospirillaceae</taxon>
        <taxon>Neptunomonas</taxon>
    </lineage>
</organism>
<gene>
    <name evidence="4" type="ORF">SAMN05216175_107117</name>
</gene>
<proteinExistence type="predicted"/>
<evidence type="ECO:0000259" key="3">
    <source>
        <dbReference type="Pfam" id="PF07589"/>
    </source>
</evidence>
<keyword evidence="5" id="KW-1185">Reference proteome</keyword>